<feature type="binding site" evidence="10">
    <location>
        <position position="211"/>
    </location>
    <ligand>
        <name>a divalent metal cation</name>
        <dbReference type="ChEBI" id="CHEBI:60240"/>
        <note>ligand shared between dimeric partners</note>
    </ligand>
</feature>
<comment type="subunit">
    <text evidence="10">Homodimer.</text>
</comment>
<keyword evidence="8 10" id="KW-0664">Pyridoxine biosynthesis</keyword>
<evidence type="ECO:0000256" key="6">
    <source>
        <dbReference type="ARBA" id="ARBA00023002"/>
    </source>
</evidence>
<evidence type="ECO:0000256" key="3">
    <source>
        <dbReference type="ARBA" id="ARBA00022833"/>
    </source>
</evidence>
<feature type="binding site" evidence="10">
    <location>
        <position position="266"/>
    </location>
    <ligand>
        <name>a divalent metal cation</name>
        <dbReference type="ChEBI" id="CHEBI:60240"/>
        <note>ligand shared between dimeric partners</note>
    </ligand>
</feature>
<dbReference type="GO" id="GO:0008615">
    <property type="term" value="P:pyridoxine biosynthetic process"/>
    <property type="evidence" value="ECO:0007669"/>
    <property type="project" value="UniProtKB-UniRule"/>
</dbReference>
<dbReference type="GO" id="GO:0005737">
    <property type="term" value="C:cytoplasm"/>
    <property type="evidence" value="ECO:0007669"/>
    <property type="project" value="UniProtKB-SubCell"/>
</dbReference>
<dbReference type="NCBIfam" id="TIGR00557">
    <property type="entry name" value="pdxA"/>
    <property type="match status" value="1"/>
</dbReference>
<evidence type="ECO:0000256" key="9">
    <source>
        <dbReference type="ARBA" id="ARBA00023285"/>
    </source>
</evidence>
<evidence type="ECO:0000256" key="8">
    <source>
        <dbReference type="ARBA" id="ARBA00023096"/>
    </source>
</evidence>
<feature type="binding site" evidence="10">
    <location>
        <position position="127"/>
    </location>
    <ligand>
        <name>substrate</name>
    </ligand>
</feature>
<comment type="miscellaneous">
    <text evidence="10">The active site is located at the dimer interface.</text>
</comment>
<dbReference type="PANTHER" id="PTHR30004:SF5">
    <property type="entry name" value="4-HYDROXYTHREONINE-4-PHOSPHATE DEHYDROGENASE"/>
    <property type="match status" value="1"/>
</dbReference>
<dbReference type="Proteomes" id="UP000192708">
    <property type="component" value="Unassembled WGS sequence"/>
</dbReference>
<dbReference type="GO" id="GO:0050897">
    <property type="term" value="F:cobalt ion binding"/>
    <property type="evidence" value="ECO:0007669"/>
    <property type="project" value="UniProtKB-UniRule"/>
</dbReference>
<dbReference type="InterPro" id="IPR037510">
    <property type="entry name" value="PdxA"/>
</dbReference>
<comment type="catalytic activity">
    <reaction evidence="10">
        <text>4-(phosphooxy)-L-threonine + NAD(+) = 3-amino-2-oxopropyl phosphate + CO2 + NADH</text>
        <dbReference type="Rhea" id="RHEA:32275"/>
        <dbReference type="ChEBI" id="CHEBI:16526"/>
        <dbReference type="ChEBI" id="CHEBI:57279"/>
        <dbReference type="ChEBI" id="CHEBI:57540"/>
        <dbReference type="ChEBI" id="CHEBI:57945"/>
        <dbReference type="ChEBI" id="CHEBI:58452"/>
        <dbReference type="EC" id="1.1.1.262"/>
    </reaction>
</comment>
<dbReference type="STRING" id="1938817.SAMN06296008_103214"/>
<gene>
    <name evidence="10" type="primary">pdxA</name>
    <name evidence="11" type="ORF">SAMN06296008_103214</name>
</gene>
<dbReference type="PANTHER" id="PTHR30004">
    <property type="entry name" value="4-HYDROXYTHREONINE-4-PHOSPHATE DEHYDROGENASE"/>
    <property type="match status" value="1"/>
</dbReference>
<comment type="pathway">
    <text evidence="10">Cofactor biosynthesis; pyridoxine 5'-phosphate biosynthesis; pyridoxine 5'-phosphate from D-erythrose 4-phosphate: step 4/5.</text>
</comment>
<comment type="subcellular location">
    <subcellularLocation>
        <location evidence="10">Cytoplasm</location>
    </subcellularLocation>
</comment>
<name>A0A1W1YNE0_9BURK</name>
<accession>A0A1W1YNE0</accession>
<feature type="binding site" evidence="10">
    <location>
        <position position="166"/>
    </location>
    <ligand>
        <name>a divalent metal cation</name>
        <dbReference type="ChEBI" id="CHEBI:60240"/>
        <note>ligand shared between dimeric partners</note>
    </ligand>
</feature>
<keyword evidence="7 10" id="KW-0520">NAD</keyword>
<keyword evidence="4 10" id="KW-0460">Magnesium</keyword>
<comment type="cofactor">
    <cofactor evidence="10">
        <name>Zn(2+)</name>
        <dbReference type="ChEBI" id="CHEBI:29105"/>
    </cofactor>
    <cofactor evidence="10">
        <name>Mg(2+)</name>
        <dbReference type="ChEBI" id="CHEBI:18420"/>
    </cofactor>
    <cofactor evidence="10">
        <name>Co(2+)</name>
        <dbReference type="ChEBI" id="CHEBI:48828"/>
    </cofactor>
    <text evidence="10">Binds 1 divalent metal cation per subunit. Can use ions such as Zn(2+), Mg(2+) or Co(2+).</text>
</comment>
<evidence type="ECO:0000256" key="7">
    <source>
        <dbReference type="ARBA" id="ARBA00023027"/>
    </source>
</evidence>
<dbReference type="Gene3D" id="3.40.718.10">
    <property type="entry name" value="Isopropylmalate Dehydrogenase"/>
    <property type="match status" value="1"/>
</dbReference>
<dbReference type="SUPFAM" id="SSF53659">
    <property type="entry name" value="Isocitrate/Isopropylmalate dehydrogenase-like"/>
    <property type="match status" value="1"/>
</dbReference>
<dbReference type="GO" id="GO:0050570">
    <property type="term" value="F:4-hydroxythreonine-4-phosphate dehydrogenase activity"/>
    <property type="evidence" value="ECO:0007669"/>
    <property type="project" value="UniProtKB-UniRule"/>
</dbReference>
<evidence type="ECO:0000313" key="11">
    <source>
        <dbReference type="EMBL" id="SMC37730.1"/>
    </source>
</evidence>
<feature type="binding site" evidence="10">
    <location>
        <position position="292"/>
    </location>
    <ligand>
        <name>substrate</name>
    </ligand>
</feature>
<feature type="binding site" evidence="10">
    <location>
        <position position="283"/>
    </location>
    <ligand>
        <name>substrate</name>
    </ligand>
</feature>
<dbReference type="UniPathway" id="UPA00244">
    <property type="reaction ID" value="UER00312"/>
</dbReference>
<keyword evidence="5 10" id="KW-0521">NADP</keyword>
<dbReference type="GO" id="GO:0000287">
    <property type="term" value="F:magnesium ion binding"/>
    <property type="evidence" value="ECO:0007669"/>
    <property type="project" value="UniProtKB-UniRule"/>
</dbReference>
<keyword evidence="9 10" id="KW-0170">Cobalt</keyword>
<evidence type="ECO:0000256" key="2">
    <source>
        <dbReference type="ARBA" id="ARBA00022723"/>
    </source>
</evidence>
<dbReference type="OrthoDB" id="9801783at2"/>
<keyword evidence="3 10" id="KW-0862">Zinc</keyword>
<keyword evidence="1 10" id="KW-0963">Cytoplasm</keyword>
<evidence type="ECO:0000256" key="4">
    <source>
        <dbReference type="ARBA" id="ARBA00022842"/>
    </source>
</evidence>
<keyword evidence="12" id="KW-1185">Reference proteome</keyword>
<evidence type="ECO:0000256" key="5">
    <source>
        <dbReference type="ARBA" id="ARBA00022857"/>
    </source>
</evidence>
<dbReference type="GO" id="GO:0008270">
    <property type="term" value="F:zinc ion binding"/>
    <property type="evidence" value="ECO:0007669"/>
    <property type="project" value="UniProtKB-UniRule"/>
</dbReference>
<dbReference type="InterPro" id="IPR005255">
    <property type="entry name" value="PdxA_fam"/>
</dbReference>
<proteinExistence type="inferred from homology"/>
<evidence type="ECO:0000256" key="10">
    <source>
        <dbReference type="HAMAP-Rule" id="MF_00536"/>
    </source>
</evidence>
<protein>
    <recommendedName>
        <fullName evidence="10">4-hydroxythreonine-4-phosphate dehydrogenase</fullName>
        <ecNumber evidence="10">1.1.1.262</ecNumber>
    </recommendedName>
    <alternativeName>
        <fullName evidence="10">4-(phosphohydroxy)-L-threonine dehydrogenase</fullName>
    </alternativeName>
</protein>
<evidence type="ECO:0000256" key="1">
    <source>
        <dbReference type="ARBA" id="ARBA00022490"/>
    </source>
</evidence>
<feature type="binding site" evidence="10">
    <location>
        <position position="128"/>
    </location>
    <ligand>
        <name>substrate</name>
    </ligand>
</feature>
<dbReference type="EMBL" id="FWXJ01000003">
    <property type="protein sequence ID" value="SMC37730.1"/>
    <property type="molecule type" value="Genomic_DNA"/>
</dbReference>
<comment type="similarity">
    <text evidence="10">Belongs to the PdxA family.</text>
</comment>
<keyword evidence="6 10" id="KW-0560">Oxidoreductase</keyword>
<dbReference type="EC" id="1.1.1.262" evidence="10"/>
<keyword evidence="2 10" id="KW-0479">Metal-binding</keyword>
<dbReference type="RefSeq" id="WP_143736093.1">
    <property type="nucleotide sequence ID" value="NZ_FWXJ01000003.1"/>
</dbReference>
<reference evidence="11 12" key="1">
    <citation type="submission" date="2017-04" db="EMBL/GenBank/DDBJ databases">
        <authorList>
            <person name="Afonso C.L."/>
            <person name="Miller P.J."/>
            <person name="Scott M.A."/>
            <person name="Spackman E."/>
            <person name="Goraichik I."/>
            <person name="Dimitrov K.M."/>
            <person name="Suarez D.L."/>
            <person name="Swayne D.E."/>
        </authorList>
    </citation>
    <scope>NUCLEOTIDE SEQUENCE [LARGE SCALE GENOMIC DNA]</scope>
    <source>
        <strain evidence="11 12">VK13</strain>
    </source>
</reference>
<dbReference type="AlphaFoldDB" id="A0A1W1YNE0"/>
<dbReference type="Pfam" id="PF04166">
    <property type="entry name" value="PdxA"/>
    <property type="match status" value="1"/>
</dbReference>
<organism evidence="11 12">
    <name type="scientific">Polynucleobacter kasalickyi</name>
    <dbReference type="NCBI Taxonomy" id="1938817"/>
    <lineage>
        <taxon>Bacteria</taxon>
        <taxon>Pseudomonadati</taxon>
        <taxon>Pseudomonadota</taxon>
        <taxon>Betaproteobacteria</taxon>
        <taxon>Burkholderiales</taxon>
        <taxon>Burkholderiaceae</taxon>
        <taxon>Polynucleobacter</taxon>
    </lineage>
</organism>
<sequence length="332" mass="35855">MTTPIHLVITSGEPAGIGPEVSFFGALEFLRLVPEVNITILGDQSLFTEFQMETTIDPLIGNRLRIQHIPLVDQNIAGTLNAKNAPYVLKLLDSAIDACIAGDFNAMVTAPLQKSIINDFGIEFTGHTEYLAEKTHTKRVVMMLCGKNSIAPNQAENFRVALVTTHLPLREVPDAMTFEAVVETIQIVHQTLKDQFGIPQPTLKVTGLNPHAGEGGHLGMEEIDIIQPAIEHAKSLAMDVSGPYPADTLFDLSQLPKLDAFIAMYHDQGLAPFKLACFGQGVNVTLGLPIIRTSVDHGTALLIAGKRQAEIGSMISAIELAFELAKNGTSNT</sequence>
<feature type="binding site" evidence="10">
    <location>
        <position position="274"/>
    </location>
    <ligand>
        <name>substrate</name>
    </ligand>
</feature>
<comment type="function">
    <text evidence="10">Catalyzes the NAD(P)-dependent oxidation of 4-(phosphooxy)-L-threonine (HTP) into 2-amino-3-oxo-4-(phosphooxy)butyric acid which spontaneously decarboxylates to form 3-amino-2-oxopropyl phosphate (AHAP).</text>
</comment>
<dbReference type="GO" id="GO:0042823">
    <property type="term" value="P:pyridoxal phosphate biosynthetic process"/>
    <property type="evidence" value="ECO:0007669"/>
    <property type="project" value="UniProtKB-UniRule"/>
</dbReference>
<evidence type="ECO:0000313" key="12">
    <source>
        <dbReference type="Proteomes" id="UP000192708"/>
    </source>
</evidence>
<dbReference type="HAMAP" id="MF_00536">
    <property type="entry name" value="PdxA"/>
    <property type="match status" value="1"/>
</dbReference>
<dbReference type="GO" id="GO:0051287">
    <property type="term" value="F:NAD binding"/>
    <property type="evidence" value="ECO:0007669"/>
    <property type="project" value="InterPro"/>
</dbReference>